<organism evidence="1 2">
    <name type="scientific">Batillaria attramentaria</name>
    <dbReference type="NCBI Taxonomy" id="370345"/>
    <lineage>
        <taxon>Eukaryota</taxon>
        <taxon>Metazoa</taxon>
        <taxon>Spiralia</taxon>
        <taxon>Lophotrochozoa</taxon>
        <taxon>Mollusca</taxon>
        <taxon>Gastropoda</taxon>
        <taxon>Caenogastropoda</taxon>
        <taxon>Sorbeoconcha</taxon>
        <taxon>Cerithioidea</taxon>
        <taxon>Batillariidae</taxon>
        <taxon>Batillaria</taxon>
    </lineage>
</organism>
<evidence type="ECO:0000313" key="2">
    <source>
        <dbReference type="Proteomes" id="UP001519460"/>
    </source>
</evidence>
<dbReference type="AlphaFoldDB" id="A0ABD0LDP5"/>
<proteinExistence type="predicted"/>
<comment type="caution">
    <text evidence="1">The sequence shown here is derived from an EMBL/GenBank/DDBJ whole genome shotgun (WGS) entry which is preliminary data.</text>
</comment>
<sequence>MPVLTKLDMKDGGCATILLGCKQHGFLVTEKTAEAHLPCCLAAMDLVSDFGIIAVSPSSTTVSSRSLLSTRISVLLHNLRELDLSKMKTDLSRCRSWSKCDENSLFDVNTEAALLTNRSKRTEKRGTPFLKSAQTADRVYS</sequence>
<dbReference type="Proteomes" id="UP001519460">
    <property type="component" value="Unassembled WGS sequence"/>
</dbReference>
<name>A0ABD0LDP5_9CAEN</name>
<evidence type="ECO:0000313" key="1">
    <source>
        <dbReference type="EMBL" id="KAK7497097.1"/>
    </source>
</evidence>
<protein>
    <submittedName>
        <fullName evidence="1">Uncharacterized protein</fullName>
    </submittedName>
</protein>
<keyword evidence="2" id="KW-1185">Reference proteome</keyword>
<accession>A0ABD0LDP5</accession>
<reference evidence="1 2" key="1">
    <citation type="journal article" date="2023" name="Sci. Data">
        <title>Genome assembly of the Korean intertidal mud-creeper Batillaria attramentaria.</title>
        <authorList>
            <person name="Patra A.K."/>
            <person name="Ho P.T."/>
            <person name="Jun S."/>
            <person name="Lee S.J."/>
            <person name="Kim Y."/>
            <person name="Won Y.J."/>
        </authorList>
    </citation>
    <scope>NUCLEOTIDE SEQUENCE [LARGE SCALE GENOMIC DNA]</scope>
    <source>
        <strain evidence="1">Wonlab-2016</strain>
    </source>
</reference>
<gene>
    <name evidence="1" type="ORF">BaRGS_00011627</name>
</gene>
<dbReference type="EMBL" id="JACVVK020000061">
    <property type="protein sequence ID" value="KAK7497097.1"/>
    <property type="molecule type" value="Genomic_DNA"/>
</dbReference>